<gene>
    <name evidence="2" type="ORF">BKCO1_5400040</name>
</gene>
<feature type="chain" id="PRO_5013040769" description="BYS1 domain protein" evidence="1">
    <location>
        <begin position="21"/>
        <end position="230"/>
    </location>
</feature>
<dbReference type="SUPFAM" id="SSF49870">
    <property type="entry name" value="Osmotin, thaumatin-like protein"/>
    <property type="match status" value="1"/>
</dbReference>
<evidence type="ECO:0000256" key="1">
    <source>
        <dbReference type="SAM" id="SignalP"/>
    </source>
</evidence>
<dbReference type="Proteomes" id="UP000183809">
    <property type="component" value="Unassembled WGS sequence"/>
</dbReference>
<accession>A0A1J9RR74</accession>
<keyword evidence="1" id="KW-0732">Signal</keyword>
<feature type="signal peptide" evidence="1">
    <location>
        <begin position="1"/>
        <end position="20"/>
    </location>
</feature>
<protein>
    <recommendedName>
        <fullName evidence="4">BYS1 domain protein</fullName>
    </recommendedName>
</protein>
<dbReference type="OrthoDB" id="3682664at2759"/>
<name>A0A1J9RR74_9PEZI</name>
<proteinExistence type="predicted"/>
<evidence type="ECO:0000313" key="3">
    <source>
        <dbReference type="Proteomes" id="UP000183809"/>
    </source>
</evidence>
<keyword evidence="3" id="KW-1185">Reference proteome</keyword>
<evidence type="ECO:0008006" key="4">
    <source>
        <dbReference type="Google" id="ProtNLM"/>
    </source>
</evidence>
<dbReference type="RefSeq" id="XP_020127187.1">
    <property type="nucleotide sequence ID" value="XM_020277247.1"/>
</dbReference>
<evidence type="ECO:0000313" key="2">
    <source>
        <dbReference type="EMBL" id="OJD30927.1"/>
    </source>
</evidence>
<dbReference type="EMBL" id="MNUE01000054">
    <property type="protein sequence ID" value="OJD30927.1"/>
    <property type="molecule type" value="Genomic_DNA"/>
</dbReference>
<sequence>MKFRIACFLLLVALVDLVSADWVGHVVNKCDFDVWAKTTRQPGSDGNAILDSPMEKISAGGGIYNAAFIPVYGNGEGSPDASDHAHGVTIKLQKEEDPSFATGHVYQLEYTPYWYQDPNVQWLSADLSVVDGNPFTDIVRYAEILVDGKRLDASLCNSSDGGTGSVLYCAPSDQPCPAEWQPGHARSENDPEANYTSELTCQPMNNNPQCSHPIECRAGPTGVFQFTLCG</sequence>
<reference evidence="2 3" key="1">
    <citation type="submission" date="2016-10" db="EMBL/GenBank/DDBJ databases">
        <title>Proteomics and genomics reveal pathogen-plant mechanisms compatible with a hemibiotrophic lifestyle of Diplodia corticola.</title>
        <authorList>
            <person name="Fernandes I."/>
            <person name="De Jonge R."/>
            <person name="Van De Peer Y."/>
            <person name="Devreese B."/>
            <person name="Alves A."/>
            <person name="Esteves A.C."/>
        </authorList>
    </citation>
    <scope>NUCLEOTIDE SEQUENCE [LARGE SCALE GENOMIC DNA]</scope>
    <source>
        <strain evidence="2 3">CBS 112549</strain>
    </source>
</reference>
<dbReference type="AlphaFoldDB" id="A0A1J9RR74"/>
<organism evidence="2 3">
    <name type="scientific">Diplodia corticola</name>
    <dbReference type="NCBI Taxonomy" id="236234"/>
    <lineage>
        <taxon>Eukaryota</taxon>
        <taxon>Fungi</taxon>
        <taxon>Dikarya</taxon>
        <taxon>Ascomycota</taxon>
        <taxon>Pezizomycotina</taxon>
        <taxon>Dothideomycetes</taxon>
        <taxon>Dothideomycetes incertae sedis</taxon>
        <taxon>Botryosphaeriales</taxon>
        <taxon>Botryosphaeriaceae</taxon>
        <taxon>Diplodia</taxon>
    </lineage>
</organism>
<dbReference type="GeneID" id="31017508"/>
<comment type="caution">
    <text evidence="2">The sequence shown here is derived from an EMBL/GenBank/DDBJ whole genome shotgun (WGS) entry which is preliminary data.</text>
</comment>
<dbReference type="InterPro" id="IPR037176">
    <property type="entry name" value="Osmotin/thaumatin-like_sf"/>
</dbReference>